<dbReference type="AlphaFoldDB" id="A0A975BWC2"/>
<organism evidence="1 2">
    <name type="scientific">Desulfonema magnum</name>
    <dbReference type="NCBI Taxonomy" id="45655"/>
    <lineage>
        <taxon>Bacteria</taxon>
        <taxon>Pseudomonadati</taxon>
        <taxon>Thermodesulfobacteriota</taxon>
        <taxon>Desulfobacteria</taxon>
        <taxon>Desulfobacterales</taxon>
        <taxon>Desulfococcaceae</taxon>
        <taxon>Desulfonema</taxon>
    </lineage>
</organism>
<dbReference type="RefSeq" id="WP_207679951.1">
    <property type="nucleotide sequence ID" value="NZ_CP061800.1"/>
</dbReference>
<accession>A0A975BWC2</accession>
<evidence type="ECO:0000313" key="2">
    <source>
        <dbReference type="Proteomes" id="UP000663722"/>
    </source>
</evidence>
<gene>
    <name evidence="1" type="ORF">dnm_087910</name>
</gene>
<evidence type="ECO:0000313" key="1">
    <source>
        <dbReference type="EMBL" id="QTA92702.1"/>
    </source>
</evidence>
<dbReference type="EMBL" id="CP061800">
    <property type="protein sequence ID" value="QTA92702.1"/>
    <property type="molecule type" value="Genomic_DNA"/>
</dbReference>
<dbReference type="KEGG" id="dmm:dnm_087910"/>
<sequence>MAHDEDKKFSEKHGPDAKPDIAIRDEILKHAKNEAISCAVAFQIAEGLGVSPAEVGKNVDLLDFRLIKCQMGLYGHTPETKVVKKQHDASQELKDAISEALLDGKLSCKSAWDIAARFNISKLAVSGACEAMEIKIKNCQLGAF</sequence>
<keyword evidence="2" id="KW-1185">Reference proteome</keyword>
<dbReference type="Proteomes" id="UP000663722">
    <property type="component" value="Chromosome"/>
</dbReference>
<reference evidence="1" key="1">
    <citation type="journal article" date="2021" name="Microb. Physiol.">
        <title>Proteogenomic Insights into the Physiology of Marine, Sulfate-Reducing, Filamentous Desulfonema limicola and Desulfonema magnum.</title>
        <authorList>
            <person name="Schnaars V."/>
            <person name="Wohlbrand L."/>
            <person name="Scheve S."/>
            <person name="Hinrichs C."/>
            <person name="Reinhardt R."/>
            <person name="Rabus R."/>
        </authorList>
    </citation>
    <scope>NUCLEOTIDE SEQUENCE</scope>
    <source>
        <strain evidence="1">4be13</strain>
    </source>
</reference>
<proteinExistence type="predicted"/>
<name>A0A975BWC2_9BACT</name>
<protein>
    <submittedName>
        <fullName evidence="1">Uncharacterized protein</fullName>
    </submittedName>
</protein>